<dbReference type="SUPFAM" id="SSF48179">
    <property type="entry name" value="6-phosphogluconate dehydrogenase C-terminal domain-like"/>
    <property type="match status" value="1"/>
</dbReference>
<dbReference type="AlphaFoldDB" id="A0A9D1TQA7"/>
<comment type="caution">
    <text evidence="6">The sequence shown here is derived from an EMBL/GenBank/DDBJ whole genome shotgun (WGS) entry which is preliminary data.</text>
</comment>
<feature type="domain" description="6-phosphogluconate dehydrogenase NADP-binding" evidence="4">
    <location>
        <begin position="5"/>
        <end position="164"/>
    </location>
</feature>
<dbReference type="Gene3D" id="3.40.50.720">
    <property type="entry name" value="NAD(P)-binding Rossmann-like Domain"/>
    <property type="match status" value="1"/>
</dbReference>
<evidence type="ECO:0000313" key="6">
    <source>
        <dbReference type="EMBL" id="HIW01234.1"/>
    </source>
</evidence>
<reference evidence="6" key="2">
    <citation type="submission" date="2021-04" db="EMBL/GenBank/DDBJ databases">
        <authorList>
            <person name="Gilroy R."/>
        </authorList>
    </citation>
    <scope>NUCLEOTIDE SEQUENCE</scope>
    <source>
        <strain evidence="6">ChiHecec2B26-446</strain>
    </source>
</reference>
<dbReference type="GO" id="GO:0050661">
    <property type="term" value="F:NADP binding"/>
    <property type="evidence" value="ECO:0007669"/>
    <property type="project" value="InterPro"/>
</dbReference>
<evidence type="ECO:0000256" key="2">
    <source>
        <dbReference type="ARBA" id="ARBA00023027"/>
    </source>
</evidence>
<evidence type="ECO:0000259" key="4">
    <source>
        <dbReference type="Pfam" id="PF03446"/>
    </source>
</evidence>
<evidence type="ECO:0000256" key="3">
    <source>
        <dbReference type="PIRSR" id="PIRSR000103-1"/>
    </source>
</evidence>
<name>A0A9D1TQA7_9BACT</name>
<gene>
    <name evidence="6" type="ORF">H9894_08620</name>
</gene>
<dbReference type="InterPro" id="IPR006115">
    <property type="entry name" value="6PGDH_NADP-bd"/>
</dbReference>
<dbReference type="InterPro" id="IPR015815">
    <property type="entry name" value="HIBADH-related"/>
</dbReference>
<keyword evidence="1" id="KW-0560">Oxidoreductase</keyword>
<feature type="domain" description="3-hydroxyisobutyrate dehydrogenase-like NAD-binding" evidence="5">
    <location>
        <begin position="167"/>
        <end position="286"/>
    </location>
</feature>
<dbReference type="SUPFAM" id="SSF51735">
    <property type="entry name" value="NAD(P)-binding Rossmann-fold domains"/>
    <property type="match status" value="1"/>
</dbReference>
<reference evidence="6" key="1">
    <citation type="journal article" date="2021" name="PeerJ">
        <title>Extensive microbial diversity within the chicken gut microbiome revealed by metagenomics and culture.</title>
        <authorList>
            <person name="Gilroy R."/>
            <person name="Ravi A."/>
            <person name="Getino M."/>
            <person name="Pursley I."/>
            <person name="Horton D.L."/>
            <person name="Alikhan N.F."/>
            <person name="Baker D."/>
            <person name="Gharbi K."/>
            <person name="Hall N."/>
            <person name="Watson M."/>
            <person name="Adriaenssens E.M."/>
            <person name="Foster-Nyarko E."/>
            <person name="Jarju S."/>
            <person name="Secka A."/>
            <person name="Antonio M."/>
            <person name="Oren A."/>
            <person name="Chaudhuri R.R."/>
            <person name="La Ragione R."/>
            <person name="Hildebrand F."/>
            <person name="Pallen M.J."/>
        </authorList>
    </citation>
    <scope>NUCLEOTIDE SEQUENCE</scope>
    <source>
        <strain evidence="6">ChiHecec2B26-446</strain>
    </source>
</reference>
<dbReference type="Pfam" id="PF14833">
    <property type="entry name" value="NAD_binding_11"/>
    <property type="match status" value="1"/>
</dbReference>
<organism evidence="6 7">
    <name type="scientific">Candidatus Desulfovibrio intestinipullorum</name>
    <dbReference type="NCBI Taxonomy" id="2838536"/>
    <lineage>
        <taxon>Bacteria</taxon>
        <taxon>Pseudomonadati</taxon>
        <taxon>Thermodesulfobacteriota</taxon>
        <taxon>Desulfovibrionia</taxon>
        <taxon>Desulfovibrionales</taxon>
        <taxon>Desulfovibrionaceae</taxon>
        <taxon>Desulfovibrio</taxon>
    </lineage>
</organism>
<dbReference type="PANTHER" id="PTHR43060:SF15">
    <property type="entry name" value="3-HYDROXYISOBUTYRATE DEHYDROGENASE-LIKE 1, MITOCHONDRIAL-RELATED"/>
    <property type="match status" value="1"/>
</dbReference>
<protein>
    <submittedName>
        <fullName evidence="6">NAD(P)-dependent oxidoreductase</fullName>
    </submittedName>
</protein>
<dbReference type="Proteomes" id="UP000886752">
    <property type="component" value="Unassembled WGS sequence"/>
</dbReference>
<dbReference type="InterPro" id="IPR008927">
    <property type="entry name" value="6-PGluconate_DH-like_C_sf"/>
</dbReference>
<dbReference type="EMBL" id="DXHV01000075">
    <property type="protein sequence ID" value="HIW01234.1"/>
    <property type="molecule type" value="Genomic_DNA"/>
</dbReference>
<evidence type="ECO:0000256" key="1">
    <source>
        <dbReference type="ARBA" id="ARBA00023002"/>
    </source>
</evidence>
<dbReference type="GO" id="GO:0051287">
    <property type="term" value="F:NAD binding"/>
    <property type="evidence" value="ECO:0007669"/>
    <property type="project" value="InterPro"/>
</dbReference>
<dbReference type="InterPro" id="IPR036291">
    <property type="entry name" value="NAD(P)-bd_dom_sf"/>
</dbReference>
<evidence type="ECO:0000259" key="5">
    <source>
        <dbReference type="Pfam" id="PF14833"/>
    </source>
</evidence>
<dbReference type="InterPro" id="IPR029154">
    <property type="entry name" value="HIBADH-like_NADP-bd"/>
</dbReference>
<feature type="active site" evidence="3">
    <location>
        <position position="173"/>
    </location>
</feature>
<dbReference type="InterPro" id="IPR013328">
    <property type="entry name" value="6PGD_dom2"/>
</dbReference>
<dbReference type="PANTHER" id="PTHR43060">
    <property type="entry name" value="3-HYDROXYISOBUTYRATE DEHYDROGENASE-LIKE 1, MITOCHONDRIAL-RELATED"/>
    <property type="match status" value="1"/>
</dbReference>
<accession>A0A9D1TQA7</accession>
<sequence length="301" mass="31489">MDKPRIGWIGTGVMGQSMAGHLLDAGYELSVFNRTAAKAQGLVDRGAHLCSSPREVGSRSDVVFSIVGYPSDVEAVLIGENGAVSGMAQGGIICDMTTSSPTLAQTIAAVAAEKGIMAMDAPVTGGDVGARKATLSIFVGGAEEGYTQILPMLQVMGQKIMHCGAAGLGQQAKLANQAAVAGVMFSVCESLLYAAKAGLDVRKWHELVSCGAAGSVAMQTLGQRMMDGDFEPGFFIDHFVKDLGLVLEECRRMHLVLPGCALADQFYRSMQGRDLGKKGTQALIQALAEFSGTVWTAVPRA</sequence>
<dbReference type="PIRSF" id="PIRSF000103">
    <property type="entry name" value="HIBADH"/>
    <property type="match status" value="1"/>
</dbReference>
<proteinExistence type="predicted"/>
<dbReference type="Gene3D" id="1.10.1040.10">
    <property type="entry name" value="N-(1-d-carboxylethyl)-l-norvaline Dehydrogenase, domain 2"/>
    <property type="match status" value="1"/>
</dbReference>
<evidence type="ECO:0000313" key="7">
    <source>
        <dbReference type="Proteomes" id="UP000886752"/>
    </source>
</evidence>
<keyword evidence="2" id="KW-0520">NAD</keyword>
<dbReference type="Pfam" id="PF03446">
    <property type="entry name" value="NAD_binding_2"/>
    <property type="match status" value="1"/>
</dbReference>
<dbReference type="GO" id="GO:0016491">
    <property type="term" value="F:oxidoreductase activity"/>
    <property type="evidence" value="ECO:0007669"/>
    <property type="project" value="UniProtKB-KW"/>
</dbReference>